<protein>
    <submittedName>
        <fullName evidence="9">ABC transporter ATP-binding protein</fullName>
    </submittedName>
</protein>
<keyword evidence="3" id="KW-0812">Transmembrane</keyword>
<evidence type="ECO:0000259" key="8">
    <source>
        <dbReference type="PROSITE" id="PS50893"/>
    </source>
</evidence>
<dbReference type="Proteomes" id="UP000260835">
    <property type="component" value="Unassembled WGS sequence"/>
</dbReference>
<dbReference type="InterPro" id="IPR017871">
    <property type="entry name" value="ABC_transporter-like_CS"/>
</dbReference>
<dbReference type="Gene3D" id="3.40.50.300">
    <property type="entry name" value="P-loop containing nucleotide triphosphate hydrolases"/>
    <property type="match status" value="2"/>
</dbReference>
<dbReference type="GO" id="GO:0005524">
    <property type="term" value="F:ATP binding"/>
    <property type="evidence" value="ECO:0007669"/>
    <property type="project" value="UniProtKB-KW"/>
</dbReference>
<dbReference type="Pfam" id="PF00005">
    <property type="entry name" value="ABC_tran"/>
    <property type="match status" value="2"/>
</dbReference>
<keyword evidence="2" id="KW-0813">Transport</keyword>
<dbReference type="InterPro" id="IPR027417">
    <property type="entry name" value="P-loop_NTPase"/>
</dbReference>
<keyword evidence="5 9" id="KW-0067">ATP-binding</keyword>
<evidence type="ECO:0000313" key="10">
    <source>
        <dbReference type="Proteomes" id="UP000260835"/>
    </source>
</evidence>
<evidence type="ECO:0000256" key="7">
    <source>
        <dbReference type="ARBA" id="ARBA00023136"/>
    </source>
</evidence>
<gene>
    <name evidence="9" type="ORF">DXC89_00725</name>
</gene>
<sequence>MIKVTDLSKSYGNVCALNNVSFEVGKGEIFGLIGPDGAGKTTLFRILTTLLLPDEGTAIVDGCDTVKDMKRIRQSVGYMPSKFSLYQDLTVEENLDFFATLFGTTIEAGYELIKPIYAQIEPFKDRKAGALSGGMKQKLALSCALVHKPMVLFLDEPTTGVDPVSRKEFWEMLQSLRNQGITIVASTPYLDEVRQCERVAFLAEGKIQGIDTPEIILERFANVFNPPPIDKLKAEVTESENVIEVEHLVKAFGTFKAVNDISFKVKRGEIFGFLGANGAGKTTAMRILTGLNQPTSGKGMVAGYDVATEYEQIKQHIGYMSQKFTLYEDLTVKENIRLFAGIYGLSTAEISKRTNKLLESMHFTEHKNDIVASLPLGWKQKLAFSVSILHEPDVVFLDEPTGGVDPKTRRQFWELIYEAAKRGITVFVTTHYMDEAEYCDRLSIMVDGKIAAMGTPNELKEKYKQADMNHVFTYLAQQAKRT</sequence>
<dbReference type="InterPro" id="IPR003439">
    <property type="entry name" value="ABC_transporter-like_ATP-bd"/>
</dbReference>
<evidence type="ECO:0000256" key="1">
    <source>
        <dbReference type="ARBA" id="ARBA00004141"/>
    </source>
</evidence>
<keyword evidence="4" id="KW-0547">Nucleotide-binding</keyword>
<evidence type="ECO:0000313" key="9">
    <source>
        <dbReference type="EMBL" id="RGL06661.1"/>
    </source>
</evidence>
<dbReference type="SUPFAM" id="SSF52540">
    <property type="entry name" value="P-loop containing nucleoside triphosphate hydrolases"/>
    <property type="match status" value="2"/>
</dbReference>
<dbReference type="AlphaFoldDB" id="A0A3E4QN54"/>
<comment type="subcellular location">
    <subcellularLocation>
        <location evidence="1">Membrane</location>
        <topology evidence="1">Multi-pass membrane protein</topology>
    </subcellularLocation>
</comment>
<evidence type="ECO:0000256" key="2">
    <source>
        <dbReference type="ARBA" id="ARBA00022448"/>
    </source>
</evidence>
<evidence type="ECO:0000256" key="6">
    <source>
        <dbReference type="ARBA" id="ARBA00022989"/>
    </source>
</evidence>
<dbReference type="CDD" id="cd03230">
    <property type="entry name" value="ABC_DR_subfamily_A"/>
    <property type="match status" value="1"/>
</dbReference>
<dbReference type="SMART" id="SM00382">
    <property type="entry name" value="AAA"/>
    <property type="match status" value="2"/>
</dbReference>
<dbReference type="PANTHER" id="PTHR43038:SF3">
    <property type="entry name" value="ABC TRANSPORTER G FAMILY MEMBER 20 ISOFORM X1"/>
    <property type="match status" value="1"/>
</dbReference>
<dbReference type="PANTHER" id="PTHR43038">
    <property type="entry name" value="ATP-BINDING CASSETTE, SUB-FAMILY H, MEMBER 1"/>
    <property type="match status" value="1"/>
</dbReference>
<dbReference type="EMBL" id="QSRD01000003">
    <property type="protein sequence ID" value="RGL06661.1"/>
    <property type="molecule type" value="Genomic_DNA"/>
</dbReference>
<evidence type="ECO:0000256" key="5">
    <source>
        <dbReference type="ARBA" id="ARBA00022840"/>
    </source>
</evidence>
<dbReference type="FunFam" id="3.40.50.300:FF:000335">
    <property type="entry name" value="ATP binding cassette subfamily A member 5"/>
    <property type="match status" value="1"/>
</dbReference>
<dbReference type="InterPro" id="IPR003593">
    <property type="entry name" value="AAA+_ATPase"/>
</dbReference>
<evidence type="ECO:0000256" key="3">
    <source>
        <dbReference type="ARBA" id="ARBA00022692"/>
    </source>
</evidence>
<feature type="domain" description="ABC transporter" evidence="8">
    <location>
        <begin position="243"/>
        <end position="472"/>
    </location>
</feature>
<comment type="caution">
    <text evidence="9">The sequence shown here is derived from an EMBL/GenBank/DDBJ whole genome shotgun (WGS) entry which is preliminary data.</text>
</comment>
<keyword evidence="7" id="KW-0472">Membrane</keyword>
<dbReference type="PROSITE" id="PS50893">
    <property type="entry name" value="ABC_TRANSPORTER_2"/>
    <property type="match status" value="2"/>
</dbReference>
<keyword evidence="6" id="KW-1133">Transmembrane helix</keyword>
<proteinExistence type="predicted"/>
<dbReference type="GO" id="GO:0016887">
    <property type="term" value="F:ATP hydrolysis activity"/>
    <property type="evidence" value="ECO:0007669"/>
    <property type="project" value="InterPro"/>
</dbReference>
<reference evidence="9 10" key="1">
    <citation type="submission" date="2018-08" db="EMBL/GenBank/DDBJ databases">
        <title>A genome reference for cultivated species of the human gut microbiota.</title>
        <authorList>
            <person name="Zou Y."/>
            <person name="Xue W."/>
            <person name="Luo G."/>
        </authorList>
    </citation>
    <scope>NUCLEOTIDE SEQUENCE [LARGE SCALE GENOMIC DNA]</scope>
    <source>
        <strain evidence="9 10">TF09-12</strain>
    </source>
</reference>
<organism evidence="9 10">
    <name type="scientific">Prevotella disiens</name>
    <dbReference type="NCBI Taxonomy" id="28130"/>
    <lineage>
        <taxon>Bacteria</taxon>
        <taxon>Pseudomonadati</taxon>
        <taxon>Bacteroidota</taxon>
        <taxon>Bacteroidia</taxon>
        <taxon>Bacteroidales</taxon>
        <taxon>Prevotellaceae</taxon>
        <taxon>Prevotella</taxon>
    </lineage>
</organism>
<accession>A0A3E4QN54</accession>
<feature type="domain" description="ABC transporter" evidence="8">
    <location>
        <begin position="2"/>
        <end position="229"/>
    </location>
</feature>
<name>A0A3E4QN54_9BACT</name>
<dbReference type="GO" id="GO:0016020">
    <property type="term" value="C:membrane"/>
    <property type="evidence" value="ECO:0007669"/>
    <property type="project" value="UniProtKB-SubCell"/>
</dbReference>
<dbReference type="RefSeq" id="WP_004357261.1">
    <property type="nucleotide sequence ID" value="NZ_CABOGP010000003.1"/>
</dbReference>
<evidence type="ECO:0000256" key="4">
    <source>
        <dbReference type="ARBA" id="ARBA00022741"/>
    </source>
</evidence>
<dbReference type="PROSITE" id="PS00211">
    <property type="entry name" value="ABC_TRANSPORTER_1"/>
    <property type="match status" value="1"/>
</dbReference>